<dbReference type="InParanoid" id="G3J919"/>
<dbReference type="EMBL" id="JH126400">
    <property type="protein sequence ID" value="EGX94051.1"/>
    <property type="molecule type" value="Genomic_DNA"/>
</dbReference>
<organism evidence="1 2">
    <name type="scientific">Cordyceps militaris (strain CM01)</name>
    <name type="common">Caterpillar fungus</name>
    <dbReference type="NCBI Taxonomy" id="983644"/>
    <lineage>
        <taxon>Eukaryota</taxon>
        <taxon>Fungi</taxon>
        <taxon>Dikarya</taxon>
        <taxon>Ascomycota</taxon>
        <taxon>Pezizomycotina</taxon>
        <taxon>Sordariomycetes</taxon>
        <taxon>Hypocreomycetidae</taxon>
        <taxon>Hypocreales</taxon>
        <taxon>Cordycipitaceae</taxon>
        <taxon>Cordyceps</taxon>
    </lineage>
</organism>
<evidence type="ECO:0000313" key="2">
    <source>
        <dbReference type="Proteomes" id="UP000001610"/>
    </source>
</evidence>
<protein>
    <submittedName>
        <fullName evidence="1">Uncharacterized protein</fullName>
    </submittedName>
</protein>
<dbReference type="HOGENOM" id="CLU_1137944_0_0_1"/>
<dbReference type="AlphaFoldDB" id="G3J919"/>
<evidence type="ECO:0000313" key="1">
    <source>
        <dbReference type="EMBL" id="EGX94051.1"/>
    </source>
</evidence>
<dbReference type="KEGG" id="cmt:CCM_02322"/>
<accession>G3J919</accession>
<dbReference type="GeneID" id="18164349"/>
<dbReference type="VEuPathDB" id="FungiDB:CCM_02322"/>
<proteinExistence type="predicted"/>
<dbReference type="Proteomes" id="UP000001610">
    <property type="component" value="Unassembled WGS sequence"/>
</dbReference>
<keyword evidence="2" id="KW-1185">Reference proteome</keyword>
<dbReference type="RefSeq" id="XP_006667537.1">
    <property type="nucleotide sequence ID" value="XM_006667474.1"/>
</dbReference>
<sequence length="244" mass="27044">MLQFSYNQPATYLTRHERQRNVHLTEQNRTTFSHYPSQLSLFGCQRWLVGNRAAADGRISTDNFEAIFKGDGQSVQGGADNAVDLSHMECLVSTKASFCSEIAASVCNLDFVWGKYTRLIWRIFVTFNWLSETAPGQNLGEDDKKLRRHSASPGPEVWVKNMSGYVGLDALEHIIDLLQVGAPGVGRGQPENAKGSLDNLLLTCNWSDDTAQGRNHSTNPRASSKKRGQVVAFDQINQVNSAVL</sequence>
<gene>
    <name evidence="1" type="ORF">CCM_02322</name>
</gene>
<reference evidence="1 2" key="1">
    <citation type="journal article" date="2011" name="Genome Biol.">
        <title>Genome sequence of the insect pathogenic fungus Cordyceps militaris, a valued traditional Chinese medicine.</title>
        <authorList>
            <person name="Zheng P."/>
            <person name="Xia Y."/>
            <person name="Xiao G."/>
            <person name="Xiong C."/>
            <person name="Hu X."/>
            <person name="Zhang S."/>
            <person name="Zheng H."/>
            <person name="Huang Y."/>
            <person name="Zhou Y."/>
            <person name="Wang S."/>
            <person name="Zhao G.P."/>
            <person name="Liu X."/>
            <person name="St Leger R.J."/>
            <person name="Wang C."/>
        </authorList>
    </citation>
    <scope>NUCLEOTIDE SEQUENCE [LARGE SCALE GENOMIC DNA]</scope>
    <source>
        <strain evidence="1 2">CM01</strain>
    </source>
</reference>
<name>G3J919_CORMM</name>